<reference evidence="1 2" key="1">
    <citation type="submission" date="2020-09" db="EMBL/GenBank/DDBJ databases">
        <title>Genome seq and assembly of Chryseobacterium sp.</title>
        <authorList>
            <person name="Chhetri G."/>
        </authorList>
    </citation>
    <scope>NUCLEOTIDE SEQUENCE [LARGE SCALE GENOMIC DNA]</scope>
    <source>
        <strain evidence="1 2">GCR10</strain>
    </source>
</reference>
<dbReference type="EMBL" id="JACYFS010000001">
    <property type="protein sequence ID" value="MBD8081371.1"/>
    <property type="molecule type" value="Genomic_DNA"/>
</dbReference>
<accession>A0ABR8Z9C1</accession>
<evidence type="ECO:0000313" key="2">
    <source>
        <dbReference type="Proteomes" id="UP000637299"/>
    </source>
</evidence>
<proteinExistence type="predicted"/>
<dbReference type="Gene3D" id="3.40.50.300">
    <property type="entry name" value="P-loop containing nucleotide triphosphate hydrolases"/>
    <property type="match status" value="2"/>
</dbReference>
<name>A0ABR8Z9C1_9FLAO</name>
<gene>
    <name evidence="1" type="ORF">IC610_02920</name>
</gene>
<dbReference type="Proteomes" id="UP000637299">
    <property type="component" value="Unassembled WGS sequence"/>
</dbReference>
<dbReference type="InterPro" id="IPR027417">
    <property type="entry name" value="P-loop_NTPase"/>
</dbReference>
<sequence>MDNYENEIEVSDKSITEIKCNESIPENFYGNKINISAVVGKNGSGKSTLLELIYIAFYNLSIETGVIKKNAKFFKISNINLELYFLLENKIYQIIFSTKPTQIKCFEKINQKFVLIDDEKNHLKELLDKNSFLYNIVINYSLYGLNSKEVGDWIESIFHKNDGYQTPIVLNPMRTDGNFDINTETDLAKQRFITNLVLNESLLSIGTHKRILNFTIELRQFENDDWFYIEDVDFSQYYDEPHLYFKNYLLKFFFKYNRGDLHLTYDGINEVLINYILRKLIKITEQYDFYKKYNIYIEGDKITYKVNDSKHFYNQLNSDNSHITLKLKQALNFLFFNNLRNQKQNILFTNYYEKQTFVDNNFKDFFEEVNQNVKNNIEFFKNKNNCQAIFFLPPAIFTSDFILDGDYPFSALSSGEKQRIYSLNSILYHLLNLNSVHFNTNAKYKYENLNIVLDEIELYYHPEMQINYVKDLIDNVNQLNLDNIKNLNFTFITHSPFILSDIPKQNVLFLEVNKNQKSQPKDYQIKNTFAGNISELLEDSFFLKDGLVGAFAKQKVEETIEWLIEMEKKIKTKNFQVIAEHIEYYKKIINLIDETVIYYKLKEKFYELFPSEFEEDQKEKELKKLAEELGYKIEKL</sequence>
<keyword evidence="2" id="KW-1185">Reference proteome</keyword>
<protein>
    <submittedName>
        <fullName evidence="1">AAA family ATPase</fullName>
    </submittedName>
</protein>
<evidence type="ECO:0000313" key="1">
    <source>
        <dbReference type="EMBL" id="MBD8081371.1"/>
    </source>
</evidence>
<organism evidence="1 2">
    <name type="scientific">Chryseobacterium caseinilyticum</name>
    <dbReference type="NCBI Taxonomy" id="2771428"/>
    <lineage>
        <taxon>Bacteria</taxon>
        <taxon>Pseudomonadati</taxon>
        <taxon>Bacteroidota</taxon>
        <taxon>Flavobacteriia</taxon>
        <taxon>Flavobacteriales</taxon>
        <taxon>Weeksellaceae</taxon>
        <taxon>Chryseobacterium group</taxon>
        <taxon>Chryseobacterium</taxon>
    </lineage>
</organism>
<dbReference type="SUPFAM" id="SSF52540">
    <property type="entry name" value="P-loop containing nucleoside triphosphate hydrolases"/>
    <property type="match status" value="1"/>
</dbReference>
<comment type="caution">
    <text evidence="1">The sequence shown here is derived from an EMBL/GenBank/DDBJ whole genome shotgun (WGS) entry which is preliminary data.</text>
</comment>